<accession>A0A1Q9EEV9</accession>
<evidence type="ECO:0000313" key="2">
    <source>
        <dbReference type="EMBL" id="OLQ05917.1"/>
    </source>
</evidence>
<feature type="region of interest" description="Disordered" evidence="1">
    <location>
        <begin position="85"/>
        <end position="111"/>
    </location>
</feature>
<proteinExistence type="predicted"/>
<name>A0A1Q9EEV9_SYMMI</name>
<evidence type="ECO:0000313" key="3">
    <source>
        <dbReference type="Proteomes" id="UP000186817"/>
    </source>
</evidence>
<organism evidence="2 3">
    <name type="scientific">Symbiodinium microadriaticum</name>
    <name type="common">Dinoflagellate</name>
    <name type="synonym">Zooxanthella microadriatica</name>
    <dbReference type="NCBI Taxonomy" id="2951"/>
    <lineage>
        <taxon>Eukaryota</taxon>
        <taxon>Sar</taxon>
        <taxon>Alveolata</taxon>
        <taxon>Dinophyceae</taxon>
        <taxon>Suessiales</taxon>
        <taxon>Symbiodiniaceae</taxon>
        <taxon>Symbiodinium</taxon>
    </lineage>
</organism>
<reference evidence="2 3" key="1">
    <citation type="submission" date="2016-02" db="EMBL/GenBank/DDBJ databases">
        <title>Genome analysis of coral dinoflagellate symbionts highlights evolutionary adaptations to a symbiotic lifestyle.</title>
        <authorList>
            <person name="Aranda M."/>
            <person name="Li Y."/>
            <person name="Liew Y.J."/>
            <person name="Baumgarten S."/>
            <person name="Simakov O."/>
            <person name="Wilson M."/>
            <person name="Piel J."/>
            <person name="Ashoor H."/>
            <person name="Bougouffa S."/>
            <person name="Bajic V.B."/>
            <person name="Ryu T."/>
            <person name="Ravasi T."/>
            <person name="Bayer T."/>
            <person name="Micklem G."/>
            <person name="Kim H."/>
            <person name="Bhak J."/>
            <person name="Lajeunesse T.C."/>
            <person name="Voolstra C.R."/>
        </authorList>
    </citation>
    <scope>NUCLEOTIDE SEQUENCE [LARGE SCALE GENOMIC DNA]</scope>
    <source>
        <strain evidence="2 3">CCMP2467</strain>
    </source>
</reference>
<dbReference type="AlphaFoldDB" id="A0A1Q9EEV9"/>
<dbReference type="Proteomes" id="UP000186817">
    <property type="component" value="Unassembled WGS sequence"/>
</dbReference>
<comment type="caution">
    <text evidence="2">The sequence shown here is derived from an EMBL/GenBank/DDBJ whole genome shotgun (WGS) entry which is preliminary data.</text>
</comment>
<evidence type="ECO:0000256" key="1">
    <source>
        <dbReference type="SAM" id="MobiDB-lite"/>
    </source>
</evidence>
<dbReference type="EMBL" id="LSRX01000172">
    <property type="protein sequence ID" value="OLQ05917.1"/>
    <property type="molecule type" value="Genomic_DNA"/>
</dbReference>
<gene>
    <name evidence="2" type="ORF">AK812_SmicGene10858</name>
</gene>
<keyword evidence="3" id="KW-1185">Reference proteome</keyword>
<sequence length="111" mass="12828">MLVRDEFEMCLLQDVRKLRLWRPPWCWRKPALRLAVWPVEVDRLGTESMLRHRASVLVKGIKHRTYGMRTDEADVRLMDSDPKYLENGSRVSSSGTLGHPEHSAGTSIDIL</sequence>
<protein>
    <submittedName>
        <fullName evidence="2">Uncharacterized protein</fullName>
    </submittedName>
</protein>